<organism evidence="1">
    <name type="scientific">Lepeophtheirus salmonis</name>
    <name type="common">Salmon louse</name>
    <name type="synonym">Caligus salmonis</name>
    <dbReference type="NCBI Taxonomy" id="72036"/>
    <lineage>
        <taxon>Eukaryota</taxon>
        <taxon>Metazoa</taxon>
        <taxon>Ecdysozoa</taxon>
        <taxon>Arthropoda</taxon>
        <taxon>Crustacea</taxon>
        <taxon>Multicrustacea</taxon>
        <taxon>Hexanauplia</taxon>
        <taxon>Copepoda</taxon>
        <taxon>Siphonostomatoida</taxon>
        <taxon>Caligidae</taxon>
        <taxon>Lepeophtheirus</taxon>
    </lineage>
</organism>
<dbReference type="EMBL" id="HACA01027792">
    <property type="protein sequence ID" value="CDW45153.1"/>
    <property type="molecule type" value="Transcribed_RNA"/>
</dbReference>
<evidence type="ECO:0000313" key="1">
    <source>
        <dbReference type="EMBL" id="CDW45153.1"/>
    </source>
</evidence>
<proteinExistence type="predicted"/>
<sequence length="62" mass="7507">WSIKYTRCQLNVYKNRCLVFVSQISFILEIRNKDVFGEHKKKGEEKNVVSRFFPLIVQFLRL</sequence>
<name>A0A0K2V3N0_LEPSM</name>
<feature type="non-terminal residue" evidence="1">
    <location>
        <position position="1"/>
    </location>
</feature>
<reference evidence="1" key="1">
    <citation type="submission" date="2014-05" db="EMBL/GenBank/DDBJ databases">
        <authorList>
            <person name="Chronopoulou M."/>
        </authorList>
    </citation>
    <scope>NUCLEOTIDE SEQUENCE</scope>
    <source>
        <tissue evidence="1">Whole organism</tissue>
    </source>
</reference>
<protein>
    <submittedName>
        <fullName evidence="1">Uncharacterized protein</fullName>
    </submittedName>
</protein>
<accession>A0A0K2V3N0</accession>
<dbReference type="AlphaFoldDB" id="A0A0K2V3N0"/>